<keyword evidence="9" id="KW-1185">Reference proteome</keyword>
<organism evidence="5">
    <name type="scientific">Hexamita inflata</name>
    <dbReference type="NCBI Taxonomy" id="28002"/>
    <lineage>
        <taxon>Eukaryota</taxon>
        <taxon>Metamonada</taxon>
        <taxon>Diplomonadida</taxon>
        <taxon>Hexamitidae</taxon>
        <taxon>Hexamitinae</taxon>
        <taxon>Hexamita</taxon>
    </lineage>
</organism>
<dbReference type="GO" id="GO:1990904">
    <property type="term" value="C:ribonucleoprotein complex"/>
    <property type="evidence" value="ECO:0007669"/>
    <property type="project" value="UniProtKB-KW"/>
</dbReference>
<dbReference type="AlphaFoldDB" id="A0AA86RAD2"/>
<keyword evidence="2 5" id="KW-0689">Ribosomal protein</keyword>
<dbReference type="GO" id="GO:0005840">
    <property type="term" value="C:ribosome"/>
    <property type="evidence" value="ECO:0007669"/>
    <property type="project" value="UniProtKB-KW"/>
</dbReference>
<gene>
    <name evidence="4" type="ORF">HINF_LOCUS15290</name>
    <name evidence="7" type="ORF">HINF_LOCUS43353</name>
    <name evidence="8" type="ORF">HINF_LOCUS53518</name>
    <name evidence="5" type="ORF">HINF_LOCUS60162</name>
    <name evidence="6" type="ORF">HINF_LOCUS6758</name>
</gene>
<sequence length="308" mass="33722">MATTKVFDVKGQSVGEIAVPAVFGAPIRKDVIQFAWMNMKRNTSQAFGVFRYAGVQCSAHSWGPGRAVARNPRAHGGVGAYANFCRGGHMFAPTQVTRRWFRKTTVALKRYAVASAIAATQSNALVQAHGHRTTDIPAIPLVIDMCNVEKTKDAIEILKNVKAMADVEASAESRGKRSGKGAMRNRRYIQKNGPMIVFAEGDNIEHGFRALSGVTLENVAAMNLLNLAPGGHPGRFVIWTKKAFAALDQVYAKKTGFHMPTPMIKQTDFAKFFQSEAMVRAHRAKKATRYTESKCGQCPARLNPALKK</sequence>
<protein>
    <submittedName>
        <fullName evidence="5">Ribosomal protein L4</fullName>
    </submittedName>
    <submittedName>
        <fullName evidence="6">Ribosomal_protein L4</fullName>
    </submittedName>
</protein>
<name>A0AA86RAD2_9EUKA</name>
<dbReference type="Pfam" id="PF00573">
    <property type="entry name" value="Ribosomal_L4"/>
    <property type="match status" value="1"/>
</dbReference>
<dbReference type="EMBL" id="CAXDID020000273">
    <property type="protein sequence ID" value="CAL6068471.1"/>
    <property type="molecule type" value="Genomic_DNA"/>
</dbReference>
<comment type="similarity">
    <text evidence="1">Belongs to the universal ribosomal protein uL4 family.</text>
</comment>
<dbReference type="InterPro" id="IPR045240">
    <property type="entry name" value="Ribosomal_uL4_euk/arch"/>
</dbReference>
<dbReference type="InterPro" id="IPR023574">
    <property type="entry name" value="Ribosomal_uL4_dom_sf"/>
</dbReference>
<comment type="caution">
    <text evidence="5">The sequence shown here is derived from an EMBL/GenBank/DDBJ whole genome shotgun (WGS) entry which is preliminary data.</text>
</comment>
<evidence type="ECO:0000313" key="4">
    <source>
        <dbReference type="EMBL" id="CAI9927645.1"/>
    </source>
</evidence>
<dbReference type="GO" id="GO:0003735">
    <property type="term" value="F:structural constituent of ribosome"/>
    <property type="evidence" value="ECO:0007669"/>
    <property type="project" value="InterPro"/>
</dbReference>
<dbReference type="PANTHER" id="PTHR19431">
    <property type="entry name" value="60S RIBOSOMAL PROTEIN L4"/>
    <property type="match status" value="1"/>
</dbReference>
<evidence type="ECO:0000313" key="8">
    <source>
        <dbReference type="EMBL" id="CAL6068471.1"/>
    </source>
</evidence>
<reference evidence="6 9" key="2">
    <citation type="submission" date="2024-07" db="EMBL/GenBank/DDBJ databases">
        <authorList>
            <person name="Akdeniz Z."/>
        </authorList>
    </citation>
    <scope>NUCLEOTIDE SEQUENCE [LARGE SCALE GENOMIC DNA]</scope>
</reference>
<proteinExistence type="inferred from homology"/>
<evidence type="ECO:0000313" key="6">
    <source>
        <dbReference type="EMBL" id="CAL5981643.1"/>
    </source>
</evidence>
<dbReference type="EMBL" id="CATOUU010000384">
    <property type="protein sequence ID" value="CAI9927645.1"/>
    <property type="molecule type" value="Genomic_DNA"/>
</dbReference>
<reference evidence="5" key="1">
    <citation type="submission" date="2023-06" db="EMBL/GenBank/DDBJ databases">
        <authorList>
            <person name="Kurt Z."/>
        </authorList>
    </citation>
    <scope>NUCLEOTIDE SEQUENCE</scope>
</reference>
<dbReference type="EMBL" id="CAXDID020000180">
    <property type="protein sequence ID" value="CAL6049499.1"/>
    <property type="molecule type" value="Genomic_DNA"/>
</dbReference>
<evidence type="ECO:0000313" key="9">
    <source>
        <dbReference type="Proteomes" id="UP001642409"/>
    </source>
</evidence>
<dbReference type="Gene3D" id="3.40.1370.10">
    <property type="match status" value="1"/>
</dbReference>
<dbReference type="GO" id="GO:0006412">
    <property type="term" value="P:translation"/>
    <property type="evidence" value="ECO:0007669"/>
    <property type="project" value="InterPro"/>
</dbReference>
<dbReference type="SUPFAM" id="SSF52166">
    <property type="entry name" value="Ribosomal protein L4"/>
    <property type="match status" value="1"/>
</dbReference>
<evidence type="ECO:0000313" key="5">
    <source>
        <dbReference type="EMBL" id="CAI9972517.1"/>
    </source>
</evidence>
<evidence type="ECO:0000256" key="1">
    <source>
        <dbReference type="ARBA" id="ARBA00010528"/>
    </source>
</evidence>
<evidence type="ECO:0000256" key="2">
    <source>
        <dbReference type="ARBA" id="ARBA00022980"/>
    </source>
</evidence>
<dbReference type="InterPro" id="IPR002136">
    <property type="entry name" value="Ribosomal_uL4"/>
</dbReference>
<dbReference type="Proteomes" id="UP001642409">
    <property type="component" value="Unassembled WGS sequence"/>
</dbReference>
<dbReference type="EMBL" id="CAXDID020000013">
    <property type="protein sequence ID" value="CAL5981643.1"/>
    <property type="molecule type" value="Genomic_DNA"/>
</dbReference>
<evidence type="ECO:0000256" key="3">
    <source>
        <dbReference type="ARBA" id="ARBA00023274"/>
    </source>
</evidence>
<dbReference type="EMBL" id="CATOUU010001112">
    <property type="protein sequence ID" value="CAI9972517.1"/>
    <property type="molecule type" value="Genomic_DNA"/>
</dbReference>
<accession>A0AA86RAD2</accession>
<keyword evidence="3" id="KW-0687">Ribonucleoprotein</keyword>
<evidence type="ECO:0000313" key="7">
    <source>
        <dbReference type="EMBL" id="CAL6049499.1"/>
    </source>
</evidence>